<protein>
    <submittedName>
        <fullName evidence="3">Uncharacterized protein</fullName>
    </submittedName>
</protein>
<reference evidence="3 4" key="1">
    <citation type="submission" date="2023-07" db="EMBL/GenBank/DDBJ databases">
        <title>Comparative genomics of wheat-associated soil bacteria to identify genetic determinants of phenazine resistance.</title>
        <authorList>
            <person name="Mouncey N."/>
        </authorList>
    </citation>
    <scope>NUCLEOTIDE SEQUENCE [LARGE SCALE GENOMIC DNA]</scope>
    <source>
        <strain evidence="3 4">W1I3</strain>
    </source>
</reference>
<dbReference type="RefSeq" id="WP_306633755.1">
    <property type="nucleotide sequence ID" value="NZ_JAUSXB010000001.1"/>
</dbReference>
<dbReference type="EMBL" id="JAUSXB010000001">
    <property type="protein sequence ID" value="MDQ0673018.1"/>
    <property type="molecule type" value="Genomic_DNA"/>
</dbReference>
<feature type="compositionally biased region" description="Low complexity" evidence="1">
    <location>
        <begin position="1"/>
        <end position="13"/>
    </location>
</feature>
<keyword evidence="2" id="KW-1133">Transmembrane helix</keyword>
<gene>
    <name evidence="3" type="ORF">QFZ36_000579</name>
</gene>
<name>A0ABU0PGC3_9MICC</name>
<keyword evidence="2" id="KW-0472">Membrane</keyword>
<evidence type="ECO:0000256" key="1">
    <source>
        <dbReference type="SAM" id="MobiDB-lite"/>
    </source>
</evidence>
<evidence type="ECO:0000313" key="4">
    <source>
        <dbReference type="Proteomes" id="UP001236806"/>
    </source>
</evidence>
<keyword evidence="4" id="KW-1185">Reference proteome</keyword>
<comment type="caution">
    <text evidence="3">The sequence shown here is derived from an EMBL/GenBank/DDBJ whole genome shotgun (WGS) entry which is preliminary data.</text>
</comment>
<keyword evidence="2" id="KW-0812">Transmembrane</keyword>
<accession>A0ABU0PGC3</accession>
<evidence type="ECO:0000313" key="3">
    <source>
        <dbReference type="EMBL" id="MDQ0673018.1"/>
    </source>
</evidence>
<proteinExistence type="predicted"/>
<evidence type="ECO:0000256" key="2">
    <source>
        <dbReference type="SAM" id="Phobius"/>
    </source>
</evidence>
<dbReference type="Proteomes" id="UP001236806">
    <property type="component" value="Unassembled WGS sequence"/>
</dbReference>
<organism evidence="3 4">
    <name type="scientific">Pseudarthrobacter siccitolerans</name>
    <dbReference type="NCBI Taxonomy" id="861266"/>
    <lineage>
        <taxon>Bacteria</taxon>
        <taxon>Bacillati</taxon>
        <taxon>Actinomycetota</taxon>
        <taxon>Actinomycetes</taxon>
        <taxon>Micrococcales</taxon>
        <taxon>Micrococcaceae</taxon>
        <taxon>Pseudarthrobacter</taxon>
    </lineage>
</organism>
<feature type="region of interest" description="Disordered" evidence="1">
    <location>
        <begin position="1"/>
        <end position="26"/>
    </location>
</feature>
<sequence length="54" mass="5650">MAQNSNRPARLSPARPPSAIPAQTTGSWSRARRIYLAVGIVACIAGAMMIALAL</sequence>
<feature type="transmembrane region" description="Helical" evidence="2">
    <location>
        <begin position="34"/>
        <end position="53"/>
    </location>
</feature>